<organism evidence="2">
    <name type="scientific">marine sediment metagenome</name>
    <dbReference type="NCBI Taxonomy" id="412755"/>
    <lineage>
        <taxon>unclassified sequences</taxon>
        <taxon>metagenomes</taxon>
        <taxon>ecological metagenomes</taxon>
    </lineage>
</organism>
<comment type="caution">
    <text evidence="2">The sequence shown here is derived from an EMBL/GenBank/DDBJ whole genome shotgun (WGS) entry which is preliminary data.</text>
</comment>
<proteinExistence type="predicted"/>
<evidence type="ECO:0000256" key="1">
    <source>
        <dbReference type="SAM" id="Phobius"/>
    </source>
</evidence>
<accession>A0A0F9VJ60</accession>
<keyword evidence="1" id="KW-0812">Transmembrane</keyword>
<protein>
    <submittedName>
        <fullName evidence="2">Uncharacterized protein</fullName>
    </submittedName>
</protein>
<dbReference type="AlphaFoldDB" id="A0A0F9VJ60"/>
<reference evidence="2" key="1">
    <citation type="journal article" date="2015" name="Nature">
        <title>Complex archaea that bridge the gap between prokaryotes and eukaryotes.</title>
        <authorList>
            <person name="Spang A."/>
            <person name="Saw J.H."/>
            <person name="Jorgensen S.L."/>
            <person name="Zaremba-Niedzwiedzka K."/>
            <person name="Martijn J."/>
            <person name="Lind A.E."/>
            <person name="van Eijk R."/>
            <person name="Schleper C."/>
            <person name="Guy L."/>
            <person name="Ettema T.J."/>
        </authorList>
    </citation>
    <scope>NUCLEOTIDE SEQUENCE</scope>
</reference>
<sequence length="115" mass="13667">MNKQQLIEKYFWEQKRKEVITTVLIIVGILVLIYLIGIISLKIDPEGINIGSKEEPYNSTNVFAVGLFWFMILTVLSMVFFGFGWILYLIFEQWLETNWKKAELRVEEEMENKKK</sequence>
<gene>
    <name evidence="2" type="ORF">LCGC14_0477940</name>
</gene>
<name>A0A0F9VJ60_9ZZZZ</name>
<feature type="transmembrane region" description="Helical" evidence="1">
    <location>
        <begin position="63"/>
        <end position="91"/>
    </location>
</feature>
<feature type="transmembrane region" description="Helical" evidence="1">
    <location>
        <begin position="20"/>
        <end position="43"/>
    </location>
</feature>
<keyword evidence="1" id="KW-1133">Transmembrane helix</keyword>
<evidence type="ECO:0000313" key="2">
    <source>
        <dbReference type="EMBL" id="KKN65858.1"/>
    </source>
</evidence>
<keyword evidence="1" id="KW-0472">Membrane</keyword>
<dbReference type="EMBL" id="LAZR01000515">
    <property type="protein sequence ID" value="KKN65858.1"/>
    <property type="molecule type" value="Genomic_DNA"/>
</dbReference>